<dbReference type="RefSeq" id="WP_040105633.1">
    <property type="nucleotide sequence ID" value="NZ_JABEVU030000001.1"/>
</dbReference>
<proteinExistence type="inferred from homology"/>
<feature type="binding site" evidence="2">
    <location>
        <position position="193"/>
    </location>
    <ligand>
        <name>substrate</name>
    </ligand>
</feature>
<feature type="binding site" evidence="2">
    <location>
        <position position="38"/>
    </location>
    <ligand>
        <name>substrate</name>
    </ligand>
</feature>
<feature type="active site" evidence="2">
    <location>
        <position position="25"/>
    </location>
</feature>
<comment type="subunit">
    <text evidence="2">Homodimer.</text>
</comment>
<dbReference type="EMBL" id="JABEVU030000001">
    <property type="protein sequence ID" value="MDB0580262.1"/>
    <property type="molecule type" value="Genomic_DNA"/>
</dbReference>
<keyword evidence="2" id="KW-0479">Metal-binding</keyword>
<dbReference type="AlphaFoldDB" id="A0A0C2HHB3"/>
<dbReference type="OrthoDB" id="4191603at2"/>
<dbReference type="NCBIfam" id="TIGR00055">
    <property type="entry name" value="uppS"/>
    <property type="match status" value="1"/>
</dbReference>
<comment type="cofactor">
    <cofactor evidence="2">
        <name>Mg(2+)</name>
        <dbReference type="ChEBI" id="CHEBI:18420"/>
    </cofactor>
    <text evidence="2">Binds 2 magnesium ions per subunit.</text>
</comment>
<feature type="binding site" evidence="2">
    <location>
        <begin position="199"/>
        <end position="201"/>
    </location>
    <ligand>
        <name>substrate</name>
    </ligand>
</feature>
<keyword evidence="6" id="KW-1185">Reference proteome</keyword>
<gene>
    <name evidence="4" type="ORF">F7P68_0006945</name>
    <name evidence="3" type="ORF">SN16_05600</name>
</gene>
<dbReference type="Proteomes" id="UP000527860">
    <property type="component" value="Unassembled WGS sequence"/>
</dbReference>
<dbReference type="Pfam" id="PF01255">
    <property type="entry name" value="Prenyltransf"/>
    <property type="match status" value="1"/>
</dbReference>
<sequence length="250" mass="29024">MFGWKKQKRTDSEKELPEHIAIIMDGNGRYAKQKNKPRVNGHYEGMQNVKRITRHASDLGIKYLTLYAFSTENWSRPKSEVNYLMKLPGDFLGTFLPELIEKNVRVGTIGNLDALPIHTRKAVKQAVDKTSRNTGLNLIFALNYGGRDELIQAFRTMAHDVENGNLDPEDITAEMVDHHLMTCTIPDPEMLIRTSGEYRLSNFLLWQSSYSELFFTETLWPEFTTEELDQMISQYRKRERRFGGLNKEEE</sequence>
<dbReference type="HAMAP" id="MF_01139">
    <property type="entry name" value="ISPT"/>
    <property type="match status" value="1"/>
</dbReference>
<organism evidence="3 5">
    <name type="scientific">Salinicoccus roseus</name>
    <dbReference type="NCBI Taxonomy" id="45670"/>
    <lineage>
        <taxon>Bacteria</taxon>
        <taxon>Bacillati</taxon>
        <taxon>Bacillota</taxon>
        <taxon>Bacilli</taxon>
        <taxon>Bacillales</taxon>
        <taxon>Staphylococcaceae</taxon>
        <taxon>Salinicoccus</taxon>
    </lineage>
</organism>
<dbReference type="FunFam" id="3.40.1180.10:FF:000001">
    <property type="entry name" value="(2E,6E)-farnesyl-diphosphate-specific ditrans,polycis-undecaprenyl-diphosphate synthase"/>
    <property type="match status" value="1"/>
</dbReference>
<comment type="caution">
    <text evidence="2">Lacks conserved residue(s) required for the propagation of feature annotation.</text>
</comment>
<feature type="binding site" evidence="2">
    <location>
        <position position="76"/>
    </location>
    <ligand>
        <name>substrate</name>
    </ligand>
</feature>
<feature type="binding site" evidence="2">
    <location>
        <position position="25"/>
    </location>
    <ligand>
        <name>Mg(2+)</name>
        <dbReference type="ChEBI" id="CHEBI:18420"/>
    </ligand>
</feature>
<dbReference type="GO" id="GO:0005829">
    <property type="term" value="C:cytosol"/>
    <property type="evidence" value="ECO:0007669"/>
    <property type="project" value="TreeGrafter"/>
</dbReference>
<dbReference type="InterPro" id="IPR001441">
    <property type="entry name" value="UPP_synth-like"/>
</dbReference>
<dbReference type="CDD" id="cd00475">
    <property type="entry name" value="Cis_IPPS"/>
    <property type="match status" value="1"/>
</dbReference>
<dbReference type="PROSITE" id="PS01066">
    <property type="entry name" value="UPP_SYNTHASE"/>
    <property type="match status" value="1"/>
</dbReference>
<dbReference type="InterPro" id="IPR018520">
    <property type="entry name" value="UPP_synth-like_CS"/>
</dbReference>
<dbReference type="GO" id="GO:0030145">
    <property type="term" value="F:manganese ion binding"/>
    <property type="evidence" value="ECO:0007669"/>
    <property type="project" value="TreeGrafter"/>
</dbReference>
<evidence type="ECO:0000256" key="1">
    <source>
        <dbReference type="ARBA" id="ARBA00022679"/>
    </source>
</evidence>
<keyword evidence="1 2" id="KW-0808">Transferase</keyword>
<dbReference type="Gene3D" id="3.40.1180.10">
    <property type="entry name" value="Decaprenyl diphosphate synthase-like"/>
    <property type="match status" value="1"/>
</dbReference>
<comment type="caution">
    <text evidence="3">The sequence shown here is derived from an EMBL/GenBank/DDBJ whole genome shotgun (WGS) entry which is preliminary data.</text>
</comment>
<dbReference type="InterPro" id="IPR036424">
    <property type="entry name" value="UPP_synth-like_sf"/>
</dbReference>
<feature type="binding site" evidence="2">
    <location>
        <position position="74"/>
    </location>
    <ligand>
        <name>substrate</name>
    </ligand>
</feature>
<protein>
    <recommendedName>
        <fullName evidence="2">Isoprenyl transferase</fullName>
        <ecNumber evidence="2">2.5.1.-</ecNumber>
    </recommendedName>
</protein>
<dbReference type="GO" id="GO:0008834">
    <property type="term" value="F:ditrans,polycis-undecaprenyl-diphosphate synthase [(2E,6E)-farnesyl-diphosphate specific] activity"/>
    <property type="evidence" value="ECO:0007669"/>
    <property type="project" value="TreeGrafter"/>
</dbReference>
<feature type="binding site" evidence="2">
    <location>
        <position position="212"/>
    </location>
    <ligand>
        <name>Mg(2+)</name>
        <dbReference type="ChEBI" id="CHEBI:18420"/>
    </ligand>
</feature>
<reference evidence="3 5" key="1">
    <citation type="submission" date="2015-01" db="EMBL/GenBank/DDBJ databases">
        <title>Genome sequences of high lactate-tolerant strain Salinicoccus roseus W12 with industrial interest.</title>
        <authorList>
            <person name="Wang H."/>
            <person name="Yu B."/>
        </authorList>
    </citation>
    <scope>NUCLEOTIDE SEQUENCE [LARGE SCALE GENOMIC DNA]</scope>
    <source>
        <strain evidence="3 5">W12</strain>
    </source>
</reference>
<feature type="binding site" evidence="2">
    <location>
        <begin position="70"/>
        <end position="72"/>
    </location>
    <ligand>
        <name>substrate</name>
    </ligand>
</feature>
<feature type="binding site" evidence="2">
    <location>
        <position position="42"/>
    </location>
    <ligand>
        <name>substrate</name>
    </ligand>
</feature>
<reference evidence="4 6" key="4">
    <citation type="submission" date="2022-12" db="EMBL/GenBank/DDBJ databases">
        <title>Genome analysis and biological profiling of marine Salinicoccus roseus MOSEL-ME25.</title>
        <authorList>
            <person name="Mirza F.T."/>
            <person name="Xie Y."/>
            <person name="Shinwari Z.K."/>
        </authorList>
    </citation>
    <scope>NUCLEOTIDE SEQUENCE [LARGE SCALE GENOMIC DNA]</scope>
    <source>
        <strain evidence="4 6">MOSEL-ME25</strain>
    </source>
</reference>
<dbReference type="GO" id="GO:0016094">
    <property type="term" value="P:polyprenol biosynthetic process"/>
    <property type="evidence" value="ECO:0007669"/>
    <property type="project" value="TreeGrafter"/>
</dbReference>
<comment type="similarity">
    <text evidence="2">Belongs to the UPP synthase family.</text>
</comment>
<dbReference type="STRING" id="45670.SN16_05600"/>
<name>A0A0C2HHB3_9STAP</name>
<evidence type="ECO:0000313" key="5">
    <source>
        <dbReference type="Proteomes" id="UP000031546"/>
    </source>
</evidence>
<dbReference type="EMBL" id="JXII01000004">
    <property type="protein sequence ID" value="KIH71034.1"/>
    <property type="molecule type" value="Genomic_DNA"/>
</dbReference>
<accession>A0A0C2HHB3</accession>
<dbReference type="NCBIfam" id="NF011405">
    <property type="entry name" value="PRK14830.1"/>
    <property type="match status" value="1"/>
</dbReference>
<dbReference type="GO" id="GO:0000287">
    <property type="term" value="F:magnesium ion binding"/>
    <property type="evidence" value="ECO:0007669"/>
    <property type="project" value="UniProtKB-UniRule"/>
</dbReference>
<reference evidence="4" key="3">
    <citation type="submission" date="2020-04" db="EMBL/GenBank/DDBJ databases">
        <authorList>
            <person name="Tanveer F."/>
            <person name="Xie Y."/>
            <person name="Shinwari Z.K."/>
        </authorList>
    </citation>
    <scope>NUCLEOTIDE SEQUENCE</scope>
    <source>
        <strain evidence="4">MOSEL-ME25</strain>
    </source>
</reference>
<dbReference type="PANTHER" id="PTHR10291">
    <property type="entry name" value="DEHYDRODOLICHYL DIPHOSPHATE SYNTHASE FAMILY MEMBER"/>
    <property type="match status" value="1"/>
</dbReference>
<dbReference type="EC" id="2.5.1.-" evidence="2"/>
<dbReference type="GeneID" id="77845024"/>
<keyword evidence="2" id="KW-0460">Magnesium</keyword>
<evidence type="ECO:0000256" key="2">
    <source>
        <dbReference type="HAMAP-Rule" id="MF_01139"/>
    </source>
</evidence>
<dbReference type="SUPFAM" id="SSF64005">
    <property type="entry name" value="Undecaprenyl diphosphate synthase"/>
    <property type="match status" value="1"/>
</dbReference>
<dbReference type="PANTHER" id="PTHR10291:SF0">
    <property type="entry name" value="DEHYDRODOLICHYL DIPHOSPHATE SYNTHASE 2"/>
    <property type="match status" value="1"/>
</dbReference>
<evidence type="ECO:0000313" key="6">
    <source>
        <dbReference type="Proteomes" id="UP000527860"/>
    </source>
</evidence>
<feature type="active site" description="Proton acceptor" evidence="2">
    <location>
        <position position="73"/>
    </location>
</feature>
<evidence type="ECO:0000313" key="4">
    <source>
        <dbReference type="EMBL" id="MDB0580262.1"/>
    </source>
</evidence>
<evidence type="ECO:0000313" key="3">
    <source>
        <dbReference type="EMBL" id="KIH71034.1"/>
    </source>
</evidence>
<feature type="binding site" evidence="2">
    <location>
        <begin position="26"/>
        <end position="29"/>
    </location>
    <ligand>
        <name>substrate</name>
    </ligand>
</feature>
<dbReference type="Proteomes" id="UP000031546">
    <property type="component" value="Unassembled WGS sequence"/>
</dbReference>
<reference evidence="6" key="2">
    <citation type="submission" date="2020-04" db="EMBL/GenBank/DDBJ databases">
        <title>Genome analysis and biological profiling of marine Cellulosimicrobium funkei MOSEL-ME6.</title>
        <authorList>
            <person name="Tanveer F."/>
            <person name="Xie Y."/>
            <person name="Shinwari Z.K."/>
        </authorList>
    </citation>
    <scope>NUCLEOTIDE SEQUENCE [LARGE SCALE GENOMIC DNA]</scope>
    <source>
        <strain evidence="6">MOSEL-ME25</strain>
    </source>
</reference>
<comment type="function">
    <text evidence="2">Catalyzes the condensation of isopentenyl diphosphate (IPP) with allylic pyrophosphates generating different type of terpenoids.</text>
</comment>